<dbReference type="GO" id="GO:0071897">
    <property type="term" value="P:DNA biosynthetic process"/>
    <property type="evidence" value="ECO:0007669"/>
    <property type="project" value="UniProtKB-ARBA"/>
</dbReference>
<dbReference type="InParanoid" id="A0A2J7QB18"/>
<dbReference type="EMBL" id="NEVH01016304">
    <property type="protein sequence ID" value="PNF25781.1"/>
    <property type="molecule type" value="Genomic_DNA"/>
</dbReference>
<dbReference type="AlphaFoldDB" id="A0A2J7QB18"/>
<dbReference type="SUPFAM" id="SSF56672">
    <property type="entry name" value="DNA/RNA polymerases"/>
    <property type="match status" value="1"/>
</dbReference>
<reference evidence="3 4" key="1">
    <citation type="submission" date="2017-12" db="EMBL/GenBank/DDBJ databases">
        <title>Hemimetabolous genomes reveal molecular basis of termite eusociality.</title>
        <authorList>
            <person name="Harrison M.C."/>
            <person name="Jongepier E."/>
            <person name="Robertson H.M."/>
            <person name="Arning N."/>
            <person name="Bitard-Feildel T."/>
            <person name="Chao H."/>
            <person name="Childers C.P."/>
            <person name="Dinh H."/>
            <person name="Doddapaneni H."/>
            <person name="Dugan S."/>
            <person name="Gowin J."/>
            <person name="Greiner C."/>
            <person name="Han Y."/>
            <person name="Hu H."/>
            <person name="Hughes D.S.T."/>
            <person name="Huylmans A.-K."/>
            <person name="Kemena C."/>
            <person name="Kremer L.P.M."/>
            <person name="Lee S.L."/>
            <person name="Lopez-Ezquerra A."/>
            <person name="Mallet L."/>
            <person name="Monroy-Kuhn J.M."/>
            <person name="Moser A."/>
            <person name="Murali S.C."/>
            <person name="Muzny D.M."/>
            <person name="Otani S."/>
            <person name="Piulachs M.-D."/>
            <person name="Poelchau M."/>
            <person name="Qu J."/>
            <person name="Schaub F."/>
            <person name="Wada-Katsumata A."/>
            <person name="Worley K.C."/>
            <person name="Xie Q."/>
            <person name="Ylla G."/>
            <person name="Poulsen M."/>
            <person name="Gibbs R.A."/>
            <person name="Schal C."/>
            <person name="Richards S."/>
            <person name="Belles X."/>
            <person name="Korb J."/>
            <person name="Bornberg-Bauer E."/>
        </authorList>
    </citation>
    <scope>NUCLEOTIDE SEQUENCE [LARGE SCALE GENOMIC DNA]</scope>
    <source>
        <tissue evidence="3">Whole body</tissue>
    </source>
</reference>
<feature type="domain" description="GIY-YIG" evidence="1">
    <location>
        <begin position="449"/>
        <end position="538"/>
    </location>
</feature>
<protein>
    <recommendedName>
        <fullName evidence="5">Reverse transcriptase domain-containing protein</fullName>
    </recommendedName>
</protein>
<feature type="non-terminal residue" evidence="3">
    <location>
        <position position="1"/>
    </location>
</feature>
<dbReference type="InterPro" id="IPR043502">
    <property type="entry name" value="DNA/RNA_pol_sf"/>
</dbReference>
<name>A0A2J7QB18_9NEOP</name>
<dbReference type="Pfam" id="PF26215">
    <property type="entry name" value="HTH_animal"/>
    <property type="match status" value="1"/>
</dbReference>
<dbReference type="STRING" id="105785.A0A2J7QB18"/>
<evidence type="ECO:0000259" key="2">
    <source>
        <dbReference type="PROSITE" id="PS50878"/>
    </source>
</evidence>
<dbReference type="Pfam" id="PF00078">
    <property type="entry name" value="RVT_1"/>
    <property type="match status" value="1"/>
</dbReference>
<keyword evidence="4" id="KW-1185">Reference proteome</keyword>
<dbReference type="PROSITE" id="PS50164">
    <property type="entry name" value="GIY_YIG"/>
    <property type="match status" value="1"/>
</dbReference>
<sequence length="557" mass="63745">LKNPRKPNDNLTGAERRALRSLKANEALTVLPADKGNAAVVLDTSDYNRKIAAVLEDKAYRKLKKDPTDAIERKTVLLLKKSPFAEEVCQQLRPQGSRPPRLYGLPKIHKLDVPLRPIVSTIGSPTYRLAKHLAGLLRTYTGNGPRHVRNSMEFVHTLDSLHVDPHDIMVSFDVVSLFTRVPIKDTMDLLGRHFEENILRLFRHVLTTSYFTFNGQFYEQTDGVAMGSPLSPVISNLYMEDFEERALDLAPHKPRCWFRYVDDTFVIWSHGPDKLQDFLNHINSINQCIQFTMETETEGHLPFLDIDIYRRPDGSLGHRVYRKSTHTNLYLNAASHHHPSNKQAALSTLVHRARALCDQDSLHAELVLLKDVFKKNGYNNRQIYRVLNRRPNISRPEDKPGSVAFLPYVGTIFNRISRVLSRHNIKAVGLPPYKLSNFLRPVKDSLGLRTPGVYSIPCECGKVYIGQTGRSVDTRLKEHQRHIRLEHPDKSAVAEHSIELGHRIQLQNTSILATKTRYMDRIIREAIEIELHPGNMNREDGFRLSKSWKPLICSLKN</sequence>
<dbReference type="InterPro" id="IPR000477">
    <property type="entry name" value="RT_dom"/>
</dbReference>
<dbReference type="CDD" id="cd10442">
    <property type="entry name" value="GIY-YIG_PLEs"/>
    <property type="match status" value="1"/>
</dbReference>
<dbReference type="Proteomes" id="UP000235965">
    <property type="component" value="Unassembled WGS sequence"/>
</dbReference>
<dbReference type="InterPro" id="IPR000305">
    <property type="entry name" value="GIY-YIG_endonuc"/>
</dbReference>
<dbReference type="InterPro" id="IPR058912">
    <property type="entry name" value="HTH_animal"/>
</dbReference>
<evidence type="ECO:0000259" key="1">
    <source>
        <dbReference type="PROSITE" id="PS50164"/>
    </source>
</evidence>
<evidence type="ECO:0000313" key="3">
    <source>
        <dbReference type="EMBL" id="PNF25781.1"/>
    </source>
</evidence>
<dbReference type="PANTHER" id="PTHR21301:SF11">
    <property type="entry name" value="GIY-YIG DOMAIN-CONTAINING PROTEIN"/>
    <property type="match status" value="1"/>
</dbReference>
<organism evidence="3 4">
    <name type="scientific">Cryptotermes secundus</name>
    <dbReference type="NCBI Taxonomy" id="105785"/>
    <lineage>
        <taxon>Eukaryota</taxon>
        <taxon>Metazoa</taxon>
        <taxon>Ecdysozoa</taxon>
        <taxon>Arthropoda</taxon>
        <taxon>Hexapoda</taxon>
        <taxon>Insecta</taxon>
        <taxon>Pterygota</taxon>
        <taxon>Neoptera</taxon>
        <taxon>Polyneoptera</taxon>
        <taxon>Dictyoptera</taxon>
        <taxon>Blattodea</taxon>
        <taxon>Blattoidea</taxon>
        <taxon>Termitoidae</taxon>
        <taxon>Kalotermitidae</taxon>
        <taxon>Cryptotermitinae</taxon>
        <taxon>Cryptotermes</taxon>
    </lineage>
</organism>
<dbReference type="OrthoDB" id="10060112at2759"/>
<comment type="caution">
    <text evidence="3">The sequence shown here is derived from an EMBL/GenBank/DDBJ whole genome shotgun (WGS) entry which is preliminary data.</text>
</comment>
<evidence type="ECO:0000313" key="4">
    <source>
        <dbReference type="Proteomes" id="UP000235965"/>
    </source>
</evidence>
<proteinExistence type="predicted"/>
<feature type="non-terminal residue" evidence="3">
    <location>
        <position position="557"/>
    </location>
</feature>
<dbReference type="CDD" id="cd00304">
    <property type="entry name" value="RT_like"/>
    <property type="match status" value="1"/>
</dbReference>
<dbReference type="PANTHER" id="PTHR21301">
    <property type="entry name" value="REVERSE TRANSCRIPTASE"/>
    <property type="match status" value="1"/>
</dbReference>
<evidence type="ECO:0008006" key="5">
    <source>
        <dbReference type="Google" id="ProtNLM"/>
    </source>
</evidence>
<gene>
    <name evidence="3" type="ORF">B7P43_G12375</name>
</gene>
<dbReference type="PROSITE" id="PS50878">
    <property type="entry name" value="RT_POL"/>
    <property type="match status" value="1"/>
</dbReference>
<feature type="domain" description="Reverse transcriptase" evidence="2">
    <location>
        <begin position="86"/>
        <end position="320"/>
    </location>
</feature>
<accession>A0A2J7QB18</accession>